<organism evidence="2 3">
    <name type="scientific">Trichlorobacter thiogenes</name>
    <dbReference type="NCBI Taxonomy" id="115783"/>
    <lineage>
        <taxon>Bacteria</taxon>
        <taxon>Pseudomonadati</taxon>
        <taxon>Thermodesulfobacteriota</taxon>
        <taxon>Desulfuromonadia</taxon>
        <taxon>Geobacterales</taxon>
        <taxon>Geobacteraceae</taxon>
        <taxon>Trichlorobacter</taxon>
    </lineage>
</organism>
<protein>
    <submittedName>
        <fullName evidence="2">Uncharacterized protein</fullName>
    </submittedName>
</protein>
<keyword evidence="1" id="KW-1133">Transmembrane helix</keyword>
<keyword evidence="1" id="KW-0472">Membrane</keyword>
<name>A0A1T4KR69_9BACT</name>
<accession>A0A1T4KR69</accession>
<keyword evidence="3" id="KW-1185">Reference proteome</keyword>
<dbReference type="Proteomes" id="UP000190102">
    <property type="component" value="Unassembled WGS sequence"/>
</dbReference>
<dbReference type="EMBL" id="FUWR01000001">
    <property type="protein sequence ID" value="SJZ44902.1"/>
    <property type="molecule type" value="Genomic_DNA"/>
</dbReference>
<proteinExistence type="predicted"/>
<dbReference type="RefSeq" id="WP_078788935.1">
    <property type="nucleotide sequence ID" value="NZ_FUWR01000001.1"/>
</dbReference>
<evidence type="ECO:0000256" key="1">
    <source>
        <dbReference type="SAM" id="Phobius"/>
    </source>
</evidence>
<feature type="transmembrane region" description="Helical" evidence="1">
    <location>
        <begin position="28"/>
        <end position="51"/>
    </location>
</feature>
<evidence type="ECO:0000313" key="2">
    <source>
        <dbReference type="EMBL" id="SJZ44902.1"/>
    </source>
</evidence>
<dbReference type="AlphaFoldDB" id="A0A1T4KR69"/>
<reference evidence="3" key="1">
    <citation type="submission" date="2017-02" db="EMBL/GenBank/DDBJ databases">
        <authorList>
            <person name="Varghese N."/>
            <person name="Submissions S."/>
        </authorList>
    </citation>
    <scope>NUCLEOTIDE SEQUENCE [LARGE SCALE GENOMIC DNA]</scope>
    <source>
        <strain evidence="3">ATCC BAA-34</strain>
    </source>
</reference>
<evidence type="ECO:0000313" key="3">
    <source>
        <dbReference type="Proteomes" id="UP000190102"/>
    </source>
</evidence>
<gene>
    <name evidence="2" type="ORF">SAMN02745119_00658</name>
</gene>
<dbReference type="OrthoDB" id="5398332at2"/>
<dbReference type="STRING" id="115783.SAMN02745119_00658"/>
<sequence>MKIYRTGTLPPDLKSFSCENRHEDLKEVLHAIASLLLIAAMLFMFMIAAAAPEPQVHPVGWEEVRG</sequence>
<keyword evidence="1" id="KW-0812">Transmembrane</keyword>